<dbReference type="EMBL" id="JBHSAM010000020">
    <property type="protein sequence ID" value="MFC4099607.1"/>
    <property type="molecule type" value="Genomic_DNA"/>
</dbReference>
<evidence type="ECO:0000259" key="3">
    <source>
        <dbReference type="PROSITE" id="PS50977"/>
    </source>
</evidence>
<dbReference type="SUPFAM" id="SSF46689">
    <property type="entry name" value="Homeodomain-like"/>
    <property type="match status" value="1"/>
</dbReference>
<dbReference type="PANTHER" id="PTHR43479:SF7">
    <property type="entry name" value="TETR-FAMILY TRANSCRIPTIONAL REGULATOR"/>
    <property type="match status" value="1"/>
</dbReference>
<dbReference type="Proteomes" id="UP001595715">
    <property type="component" value="Unassembled WGS sequence"/>
</dbReference>
<evidence type="ECO:0000256" key="1">
    <source>
        <dbReference type="ARBA" id="ARBA00023125"/>
    </source>
</evidence>
<dbReference type="PROSITE" id="PS50977">
    <property type="entry name" value="HTH_TETR_2"/>
    <property type="match status" value="1"/>
</dbReference>
<dbReference type="Gene3D" id="1.10.357.10">
    <property type="entry name" value="Tetracycline Repressor, domain 2"/>
    <property type="match status" value="1"/>
</dbReference>
<organism evidence="4 5">
    <name type="scientific">Paenibacillus xanthanilyticus</name>
    <dbReference type="NCBI Taxonomy" id="1783531"/>
    <lineage>
        <taxon>Bacteria</taxon>
        <taxon>Bacillati</taxon>
        <taxon>Bacillota</taxon>
        <taxon>Bacilli</taxon>
        <taxon>Bacillales</taxon>
        <taxon>Paenibacillaceae</taxon>
        <taxon>Paenibacillus</taxon>
    </lineage>
</organism>
<evidence type="ECO:0000313" key="4">
    <source>
        <dbReference type="EMBL" id="MFC4099607.1"/>
    </source>
</evidence>
<dbReference type="InterPro" id="IPR050624">
    <property type="entry name" value="HTH-type_Tx_Regulator"/>
</dbReference>
<sequence length="203" mass="23357">MAERIDRRKERTKQLLHKALLELIEERGLEGITVSDLTQRAEINRGTFYLHYKDVPDMLDQSKMAFLQGLREQVITLDVNGLIRKAAVDETDQSLVDLFAYIADHADLFRLLLGPGGDSFFGDQVVQLLKENFYDKLLPLWRVEEARLNIPYDFLIAYVSAANLGFLQHWLETGMQQTPEQFAQMIVRVVRTGPIHLSQDIPD</sequence>
<dbReference type="Pfam" id="PF14278">
    <property type="entry name" value="TetR_C_8"/>
    <property type="match status" value="1"/>
</dbReference>
<gene>
    <name evidence="4" type="ORF">ACFOZ8_08060</name>
</gene>
<dbReference type="RefSeq" id="WP_377718298.1">
    <property type="nucleotide sequence ID" value="NZ_JBHSAM010000020.1"/>
</dbReference>
<comment type="caution">
    <text evidence="4">The sequence shown here is derived from an EMBL/GenBank/DDBJ whole genome shotgun (WGS) entry which is preliminary data.</text>
</comment>
<dbReference type="InterPro" id="IPR039532">
    <property type="entry name" value="TetR_C_Firmicutes"/>
</dbReference>
<feature type="DNA-binding region" description="H-T-H motif" evidence="2">
    <location>
        <begin position="33"/>
        <end position="52"/>
    </location>
</feature>
<feature type="domain" description="HTH tetR-type" evidence="3">
    <location>
        <begin position="10"/>
        <end position="70"/>
    </location>
</feature>
<accession>A0ABV8K1S7</accession>
<proteinExistence type="predicted"/>
<dbReference type="InterPro" id="IPR001647">
    <property type="entry name" value="HTH_TetR"/>
</dbReference>
<protein>
    <submittedName>
        <fullName evidence="4">TetR/AcrR family transcriptional regulator C-terminal domain-containing protein</fullName>
    </submittedName>
</protein>
<keyword evidence="5" id="KW-1185">Reference proteome</keyword>
<keyword evidence="1 2" id="KW-0238">DNA-binding</keyword>
<evidence type="ECO:0000256" key="2">
    <source>
        <dbReference type="PROSITE-ProRule" id="PRU00335"/>
    </source>
</evidence>
<dbReference type="Pfam" id="PF00440">
    <property type="entry name" value="TetR_N"/>
    <property type="match status" value="1"/>
</dbReference>
<dbReference type="InterPro" id="IPR009057">
    <property type="entry name" value="Homeodomain-like_sf"/>
</dbReference>
<name>A0ABV8K1S7_9BACL</name>
<reference evidence="5" key="1">
    <citation type="journal article" date="2019" name="Int. J. Syst. Evol. Microbiol.">
        <title>The Global Catalogue of Microorganisms (GCM) 10K type strain sequencing project: providing services to taxonomists for standard genome sequencing and annotation.</title>
        <authorList>
            <consortium name="The Broad Institute Genomics Platform"/>
            <consortium name="The Broad Institute Genome Sequencing Center for Infectious Disease"/>
            <person name="Wu L."/>
            <person name="Ma J."/>
        </authorList>
    </citation>
    <scope>NUCLEOTIDE SEQUENCE [LARGE SCALE GENOMIC DNA]</scope>
    <source>
        <strain evidence="5">IBRC-M 10987</strain>
    </source>
</reference>
<dbReference type="PANTHER" id="PTHR43479">
    <property type="entry name" value="ACREF/ENVCD OPERON REPRESSOR-RELATED"/>
    <property type="match status" value="1"/>
</dbReference>
<evidence type="ECO:0000313" key="5">
    <source>
        <dbReference type="Proteomes" id="UP001595715"/>
    </source>
</evidence>